<feature type="region of interest" description="Disordered" evidence="1">
    <location>
        <begin position="85"/>
        <end position="104"/>
    </location>
</feature>
<reference evidence="3" key="1">
    <citation type="journal article" date="2013" name="Proc. Natl. Acad. Sci. U.S.A.">
        <title>Improving the coverage of the cyanobacterial phylum using diversity-driven genome sequencing.</title>
        <authorList>
            <person name="Shih P.M."/>
            <person name="Wu D."/>
            <person name="Latifi A."/>
            <person name="Axen S.D."/>
            <person name="Fewer D.P."/>
            <person name="Talla E."/>
            <person name="Calteau A."/>
            <person name="Cai F."/>
            <person name="Tandeau de Marsac N."/>
            <person name="Rippka R."/>
            <person name="Herdman M."/>
            <person name="Sivonen K."/>
            <person name="Coursin T."/>
            <person name="Laurent T."/>
            <person name="Goodwin L."/>
            <person name="Nolan M."/>
            <person name="Davenport K.W."/>
            <person name="Han C.S."/>
            <person name="Rubin E.M."/>
            <person name="Eisen J.A."/>
            <person name="Woyke T."/>
            <person name="Gugger M."/>
            <person name="Kerfeld C.A."/>
        </authorList>
    </citation>
    <scope>NUCLEOTIDE SEQUENCE [LARGE SCALE GENOMIC DNA]</scope>
    <source>
        <strain evidence="3">ATCC 27147 / PCC 6307</strain>
    </source>
</reference>
<protein>
    <submittedName>
        <fullName evidence="2">Uncharacterized protein</fullName>
    </submittedName>
</protein>
<evidence type="ECO:0000313" key="2">
    <source>
        <dbReference type="EMBL" id="AFY28031.1"/>
    </source>
</evidence>
<accession>K9P5N3</accession>
<organism evidence="2 3">
    <name type="scientific">Cyanobium gracile (strain ATCC 27147 / PCC 6307)</name>
    <dbReference type="NCBI Taxonomy" id="292564"/>
    <lineage>
        <taxon>Bacteria</taxon>
        <taxon>Bacillati</taxon>
        <taxon>Cyanobacteriota</taxon>
        <taxon>Cyanophyceae</taxon>
        <taxon>Synechococcales</taxon>
        <taxon>Prochlorococcaceae</taxon>
        <taxon>Cyanobium</taxon>
    </lineage>
</organism>
<gene>
    <name evidence="2" type="ordered locus">Cyagr_0845</name>
</gene>
<dbReference type="KEGG" id="cgc:Cyagr_0845"/>
<dbReference type="Proteomes" id="UP000010388">
    <property type="component" value="Chromosome"/>
</dbReference>
<sequence>MGLRIDEATFLERARSRFGGRYDYSQINYKSYRSPIKIRCLEHPVREIVITPERHLQTTGGCKYCLRNYRNQTLERVLRLDCEPTERPAPLQGPPVAGPKSKAV</sequence>
<dbReference type="STRING" id="292564.Cyagr_0845"/>
<evidence type="ECO:0000313" key="3">
    <source>
        <dbReference type="Proteomes" id="UP000010388"/>
    </source>
</evidence>
<dbReference type="EMBL" id="CP003495">
    <property type="protein sequence ID" value="AFY28031.1"/>
    <property type="molecule type" value="Genomic_DNA"/>
</dbReference>
<dbReference type="eggNOG" id="ENOG5034B4I">
    <property type="taxonomic scope" value="Bacteria"/>
</dbReference>
<evidence type="ECO:0000256" key="1">
    <source>
        <dbReference type="SAM" id="MobiDB-lite"/>
    </source>
</evidence>
<dbReference type="HOGENOM" id="CLU_166214_0_0_3"/>
<name>K9P5N3_CYAGP</name>
<proteinExistence type="predicted"/>
<dbReference type="AlphaFoldDB" id="K9P5N3"/>